<name>A0A9D4HDU9_DREPO</name>
<proteinExistence type="predicted"/>
<gene>
    <name evidence="1" type="ORF">DPMN_058579</name>
</gene>
<dbReference type="AlphaFoldDB" id="A0A9D4HDU9"/>
<organism evidence="1 2">
    <name type="scientific">Dreissena polymorpha</name>
    <name type="common">Zebra mussel</name>
    <name type="synonym">Mytilus polymorpha</name>
    <dbReference type="NCBI Taxonomy" id="45954"/>
    <lineage>
        <taxon>Eukaryota</taxon>
        <taxon>Metazoa</taxon>
        <taxon>Spiralia</taxon>
        <taxon>Lophotrochozoa</taxon>
        <taxon>Mollusca</taxon>
        <taxon>Bivalvia</taxon>
        <taxon>Autobranchia</taxon>
        <taxon>Heteroconchia</taxon>
        <taxon>Euheterodonta</taxon>
        <taxon>Imparidentia</taxon>
        <taxon>Neoheterodontei</taxon>
        <taxon>Myida</taxon>
        <taxon>Dreissenoidea</taxon>
        <taxon>Dreissenidae</taxon>
        <taxon>Dreissena</taxon>
    </lineage>
</organism>
<comment type="caution">
    <text evidence="1">The sequence shown here is derived from an EMBL/GenBank/DDBJ whole genome shotgun (WGS) entry which is preliminary data.</text>
</comment>
<dbReference type="Proteomes" id="UP000828390">
    <property type="component" value="Unassembled WGS sequence"/>
</dbReference>
<reference evidence="1" key="1">
    <citation type="journal article" date="2019" name="bioRxiv">
        <title>The Genome of the Zebra Mussel, Dreissena polymorpha: A Resource for Invasive Species Research.</title>
        <authorList>
            <person name="McCartney M.A."/>
            <person name="Auch B."/>
            <person name="Kono T."/>
            <person name="Mallez S."/>
            <person name="Zhang Y."/>
            <person name="Obille A."/>
            <person name="Becker A."/>
            <person name="Abrahante J.E."/>
            <person name="Garbe J."/>
            <person name="Badalamenti J.P."/>
            <person name="Herman A."/>
            <person name="Mangelson H."/>
            <person name="Liachko I."/>
            <person name="Sullivan S."/>
            <person name="Sone E.D."/>
            <person name="Koren S."/>
            <person name="Silverstein K.A.T."/>
            <person name="Beckman K.B."/>
            <person name="Gohl D.M."/>
        </authorList>
    </citation>
    <scope>NUCLEOTIDE SEQUENCE</scope>
    <source>
        <strain evidence="1">Duluth1</strain>
        <tissue evidence="1">Whole animal</tissue>
    </source>
</reference>
<accession>A0A9D4HDU9</accession>
<dbReference type="EMBL" id="JAIWYP010000013">
    <property type="protein sequence ID" value="KAH3715865.1"/>
    <property type="molecule type" value="Genomic_DNA"/>
</dbReference>
<sequence length="65" mass="7212">MLQLVPQSVQHVKLERSVPLMEWMLQSAATAANTSPQQASHPVCHAQQVVPVYSGTVMDKTVYYT</sequence>
<reference evidence="1" key="2">
    <citation type="submission" date="2020-11" db="EMBL/GenBank/DDBJ databases">
        <authorList>
            <person name="McCartney M.A."/>
            <person name="Auch B."/>
            <person name="Kono T."/>
            <person name="Mallez S."/>
            <person name="Becker A."/>
            <person name="Gohl D.M."/>
            <person name="Silverstein K.A.T."/>
            <person name="Koren S."/>
            <person name="Bechman K.B."/>
            <person name="Herman A."/>
            <person name="Abrahante J.E."/>
            <person name="Garbe J."/>
        </authorList>
    </citation>
    <scope>NUCLEOTIDE SEQUENCE</scope>
    <source>
        <strain evidence="1">Duluth1</strain>
        <tissue evidence="1">Whole animal</tissue>
    </source>
</reference>
<protein>
    <submittedName>
        <fullName evidence="1">Uncharacterized protein</fullName>
    </submittedName>
</protein>
<evidence type="ECO:0000313" key="2">
    <source>
        <dbReference type="Proteomes" id="UP000828390"/>
    </source>
</evidence>
<keyword evidence="2" id="KW-1185">Reference proteome</keyword>
<evidence type="ECO:0000313" key="1">
    <source>
        <dbReference type="EMBL" id="KAH3715865.1"/>
    </source>
</evidence>